<gene>
    <name evidence="2" type="ORF">Sspor_48170</name>
</gene>
<feature type="compositionally biased region" description="Low complexity" evidence="1">
    <location>
        <begin position="164"/>
        <end position="174"/>
    </location>
</feature>
<evidence type="ECO:0000256" key="1">
    <source>
        <dbReference type="SAM" id="MobiDB-lite"/>
    </source>
</evidence>
<feature type="compositionally biased region" description="Polar residues" evidence="1">
    <location>
        <begin position="235"/>
        <end position="244"/>
    </location>
</feature>
<dbReference type="RefSeq" id="WP_202200875.1">
    <property type="nucleotide sequence ID" value="NZ_BAAATO010000043.1"/>
</dbReference>
<accession>A0ABQ3TFT6</accession>
<dbReference type="EMBL" id="BNED01000005">
    <property type="protein sequence ID" value="GHI79256.1"/>
    <property type="molecule type" value="Genomic_DNA"/>
</dbReference>
<organism evidence="2 3">
    <name type="scientific">Streptomyces spororaveus</name>
    <dbReference type="NCBI Taxonomy" id="284039"/>
    <lineage>
        <taxon>Bacteria</taxon>
        <taxon>Bacillati</taxon>
        <taxon>Actinomycetota</taxon>
        <taxon>Actinomycetes</taxon>
        <taxon>Kitasatosporales</taxon>
        <taxon>Streptomycetaceae</taxon>
        <taxon>Streptomyces</taxon>
    </lineage>
</organism>
<feature type="compositionally biased region" description="Basic and acidic residues" evidence="1">
    <location>
        <begin position="306"/>
        <end position="325"/>
    </location>
</feature>
<reference evidence="3" key="1">
    <citation type="submission" date="2023-07" db="EMBL/GenBank/DDBJ databases">
        <title>Whole genome shotgun sequence of Streptomyces spororaveus NBRC 15456.</title>
        <authorList>
            <person name="Komaki H."/>
            <person name="Tamura T."/>
        </authorList>
    </citation>
    <scope>NUCLEOTIDE SEQUENCE [LARGE SCALE GENOMIC DNA]</scope>
    <source>
        <strain evidence="3">NBRC 15456</strain>
    </source>
</reference>
<evidence type="ECO:0000313" key="2">
    <source>
        <dbReference type="EMBL" id="GHI79256.1"/>
    </source>
</evidence>
<comment type="caution">
    <text evidence="2">The sequence shown here is derived from an EMBL/GenBank/DDBJ whole genome shotgun (WGS) entry which is preliminary data.</text>
</comment>
<dbReference type="Gene3D" id="1.25.40.10">
    <property type="entry name" value="Tetratricopeptide repeat domain"/>
    <property type="match status" value="1"/>
</dbReference>
<feature type="compositionally biased region" description="Low complexity" evidence="1">
    <location>
        <begin position="286"/>
        <end position="295"/>
    </location>
</feature>
<evidence type="ECO:0008006" key="4">
    <source>
        <dbReference type="Google" id="ProtNLM"/>
    </source>
</evidence>
<dbReference type="SUPFAM" id="SSF48452">
    <property type="entry name" value="TPR-like"/>
    <property type="match status" value="1"/>
</dbReference>
<sequence>MSRELREPNEKLGAVLALAGISNAGLARRVNDLGAQRGLTLRYDKTSVARWVSKGMVPQGAAPHLIAAAIGAKLGRPVPLHEIGLADADPAPEVGLAFPRDVGAAVRSATDLYRLDLAGRRGGGGIWQSLAGSFSVAAYATPASRWLISPADSSVAREPAGSRTAHPATAAPAPADGPAPGTPAPGAAVSDAMTAEGPTTTGSPATGTPTAGTPATGGPTAGISAPLDPAARHSMVQSPVSATPSAHDGPAREATAPGPRSFPDGRTTGPMTGLAGPMAGPGSGPMTGPATGPPSTVVPAQPLPETPRDHGQRVGHSDVSKLREAAEDARRWDSKYGGGDWRSSMVPECLRVDAAPLLLGSYTDEVGRALFGATAELTRLAGWMAFDTGQQEAAQRYYIQALRLARAAADVPLGGYVLASMSLQATYRDFPDEGVDLAQAAVERNRGLATARTMSFFRLVEARAHAKAGDSTAAGTALRAAEGWLERSREGDPDPTWLGFYSYDRFAADAAECYRDLKLPRQVRRFTEQALSRPTEEYVRSHGLRLVVSAVAELESGNLDAACAAGTRAVEVAGRISSARTTEYVRDLLHRLEPYGDEPRVAELRERARPLLVTPA</sequence>
<feature type="region of interest" description="Disordered" evidence="1">
    <location>
        <begin position="155"/>
        <end position="325"/>
    </location>
</feature>
<name>A0ABQ3TFT6_9ACTN</name>
<dbReference type="Proteomes" id="UP000608522">
    <property type="component" value="Unassembled WGS sequence"/>
</dbReference>
<protein>
    <recommendedName>
        <fullName evidence="4">Sporulation protein</fullName>
    </recommendedName>
</protein>
<keyword evidence="3" id="KW-1185">Reference proteome</keyword>
<proteinExistence type="predicted"/>
<feature type="compositionally biased region" description="Low complexity" evidence="1">
    <location>
        <begin position="184"/>
        <end position="222"/>
    </location>
</feature>
<evidence type="ECO:0000313" key="3">
    <source>
        <dbReference type="Proteomes" id="UP000608522"/>
    </source>
</evidence>
<dbReference type="InterPro" id="IPR011990">
    <property type="entry name" value="TPR-like_helical_dom_sf"/>
</dbReference>